<keyword evidence="5 7" id="KW-1133">Transmembrane helix</keyword>
<gene>
    <name evidence="8" type="ORF">F2Q70_00001123</name>
</gene>
<comment type="caution">
    <text evidence="8">The sequence shown here is derived from an EMBL/GenBank/DDBJ whole genome shotgun (WGS) entry which is preliminary data.</text>
</comment>
<keyword evidence="2" id="KW-0328">Glycosyltransferase</keyword>
<organism evidence="8">
    <name type="scientific">Brassica cretica</name>
    <name type="common">Mustard</name>
    <dbReference type="NCBI Taxonomy" id="69181"/>
    <lineage>
        <taxon>Eukaryota</taxon>
        <taxon>Viridiplantae</taxon>
        <taxon>Streptophyta</taxon>
        <taxon>Embryophyta</taxon>
        <taxon>Tracheophyta</taxon>
        <taxon>Spermatophyta</taxon>
        <taxon>Magnoliopsida</taxon>
        <taxon>eudicotyledons</taxon>
        <taxon>Gunneridae</taxon>
        <taxon>Pentapetalae</taxon>
        <taxon>rosids</taxon>
        <taxon>malvids</taxon>
        <taxon>Brassicales</taxon>
        <taxon>Brassicaceae</taxon>
        <taxon>Brassiceae</taxon>
        <taxon>Brassica</taxon>
    </lineage>
</organism>
<evidence type="ECO:0000256" key="5">
    <source>
        <dbReference type="ARBA" id="ARBA00022989"/>
    </source>
</evidence>
<protein>
    <submittedName>
        <fullName evidence="8">Uncharacterized protein</fullName>
    </submittedName>
</protein>
<dbReference type="AlphaFoldDB" id="A0A8S9IWC1"/>
<dbReference type="GO" id="GO:0016020">
    <property type="term" value="C:membrane"/>
    <property type="evidence" value="ECO:0007669"/>
    <property type="project" value="UniProtKB-SubCell"/>
</dbReference>
<sequence length="302" mass="34309">MSTLESILFSLSRAFCTPFAVFLQIQGCVICLLLALGWLMAAYVRNREIRRIKNSMKAGNSLAFLSQDINELEHSRQVQLPRVSVVMNWRSQITSLYGGPLEFLFVLESAHKRLITSPPVAVFPHPLASDLSFGRYWNYLRKQTFVLESYISKANWIMNKLLYVTCYTVGNLHVHRTSINVEFDKAGSDAMQSVIPGGSPSLSLAPYNWGLIFIAMLVDNFLYPISAFRSHFSQSINWSGIRYHLRNGKVFKIERRNDMVPAKTDLGGKHLYGKKGAPQKASFLSSLGRNLAHWRQPKKFDV</sequence>
<dbReference type="PANTHER" id="PTHR12726:SF0">
    <property type="entry name" value="CERAMIDE GLUCOSYLTRANSFERASE"/>
    <property type="match status" value="1"/>
</dbReference>
<feature type="transmembrane region" description="Helical" evidence="7">
    <location>
        <begin position="20"/>
        <end position="44"/>
    </location>
</feature>
<dbReference type="GO" id="GO:0006679">
    <property type="term" value="P:glucosylceramide biosynthetic process"/>
    <property type="evidence" value="ECO:0007669"/>
    <property type="project" value="TreeGrafter"/>
</dbReference>
<evidence type="ECO:0000256" key="7">
    <source>
        <dbReference type="SAM" id="Phobius"/>
    </source>
</evidence>
<dbReference type="InterPro" id="IPR025993">
    <property type="entry name" value="Ceramide_glucosylTrfase"/>
</dbReference>
<evidence type="ECO:0000256" key="6">
    <source>
        <dbReference type="ARBA" id="ARBA00023136"/>
    </source>
</evidence>
<accession>A0A8S9IWC1</accession>
<evidence type="ECO:0000256" key="4">
    <source>
        <dbReference type="ARBA" id="ARBA00022692"/>
    </source>
</evidence>
<dbReference type="EMBL" id="QGKY02001015">
    <property type="protein sequence ID" value="KAF2574250.1"/>
    <property type="molecule type" value="Genomic_DNA"/>
</dbReference>
<proteinExistence type="predicted"/>
<keyword evidence="6 7" id="KW-0472">Membrane</keyword>
<evidence type="ECO:0000256" key="1">
    <source>
        <dbReference type="ARBA" id="ARBA00004141"/>
    </source>
</evidence>
<keyword evidence="4 7" id="KW-0812">Transmembrane</keyword>
<evidence type="ECO:0000256" key="2">
    <source>
        <dbReference type="ARBA" id="ARBA00022676"/>
    </source>
</evidence>
<reference evidence="8" key="1">
    <citation type="submission" date="2019-12" db="EMBL/GenBank/DDBJ databases">
        <title>Genome sequencing and annotation of Brassica cretica.</title>
        <authorList>
            <person name="Studholme D.J."/>
            <person name="Sarris P.F."/>
        </authorList>
    </citation>
    <scope>NUCLEOTIDE SEQUENCE</scope>
    <source>
        <strain evidence="8">PFS-102/07</strain>
        <tissue evidence="8">Leaf</tissue>
    </source>
</reference>
<name>A0A8S9IWC1_BRACR</name>
<keyword evidence="3" id="KW-0808">Transferase</keyword>
<dbReference type="PANTHER" id="PTHR12726">
    <property type="entry name" value="CERAMIDE GLUCOSYLTRANSFERASE"/>
    <property type="match status" value="1"/>
</dbReference>
<dbReference type="GO" id="GO:0008120">
    <property type="term" value="F:ceramide glucosyltransferase activity"/>
    <property type="evidence" value="ECO:0007669"/>
    <property type="project" value="TreeGrafter"/>
</dbReference>
<evidence type="ECO:0000313" key="8">
    <source>
        <dbReference type="EMBL" id="KAF2574250.1"/>
    </source>
</evidence>
<comment type="subcellular location">
    <subcellularLocation>
        <location evidence="1">Membrane</location>
        <topology evidence="1">Multi-pass membrane protein</topology>
    </subcellularLocation>
</comment>
<evidence type="ECO:0000256" key="3">
    <source>
        <dbReference type="ARBA" id="ARBA00022679"/>
    </source>
</evidence>